<dbReference type="EMBL" id="JAZHOG010000001">
    <property type="protein sequence ID" value="MEJ8566528.1"/>
    <property type="molecule type" value="Genomic_DNA"/>
</dbReference>
<evidence type="ECO:0008006" key="4">
    <source>
        <dbReference type="Google" id="ProtNLM"/>
    </source>
</evidence>
<dbReference type="RefSeq" id="WP_354693845.1">
    <property type="nucleotide sequence ID" value="NZ_JAZHOG010000001.1"/>
</dbReference>
<dbReference type="Proteomes" id="UP001359886">
    <property type="component" value="Unassembled WGS sequence"/>
</dbReference>
<reference evidence="2 3" key="1">
    <citation type="submission" date="2024-02" db="EMBL/GenBank/DDBJ databases">
        <title>A novel Wenzhouxiangellaceae bacterium, isolated from coastal sediments.</title>
        <authorList>
            <person name="Du Z.-J."/>
            <person name="Ye Y.-Q."/>
            <person name="Zhang X.-Y."/>
        </authorList>
    </citation>
    <scope>NUCLEOTIDE SEQUENCE [LARGE SCALE GENOMIC DNA]</scope>
    <source>
        <strain evidence="2 3">CH-27</strain>
    </source>
</reference>
<dbReference type="AlphaFoldDB" id="A0AAW9R9V1"/>
<comment type="caution">
    <text evidence="2">The sequence shown here is derived from an EMBL/GenBank/DDBJ whole genome shotgun (WGS) entry which is preliminary data.</text>
</comment>
<protein>
    <recommendedName>
        <fullName evidence="4">Lipoprotein</fullName>
    </recommendedName>
</protein>
<name>A0AAW9R9V1_9GAMM</name>
<evidence type="ECO:0000256" key="1">
    <source>
        <dbReference type="SAM" id="SignalP"/>
    </source>
</evidence>
<proteinExistence type="predicted"/>
<keyword evidence="3" id="KW-1185">Reference proteome</keyword>
<evidence type="ECO:0000313" key="3">
    <source>
        <dbReference type="Proteomes" id="UP001359886"/>
    </source>
</evidence>
<sequence length="107" mass="11622">MNIFTTLIAAAFLTACAAGPVQSDDGNTVLLGKRHVNDLTERDVIEVGARKGVFTGLRIRASGAPIEFKRVVVHFENGGEQVFERNRGLRRGKTSRIIESTSRANPA</sequence>
<organism evidence="2 3">
    <name type="scientific">Elongatibacter sediminis</name>
    <dbReference type="NCBI Taxonomy" id="3119006"/>
    <lineage>
        <taxon>Bacteria</taxon>
        <taxon>Pseudomonadati</taxon>
        <taxon>Pseudomonadota</taxon>
        <taxon>Gammaproteobacteria</taxon>
        <taxon>Chromatiales</taxon>
        <taxon>Wenzhouxiangellaceae</taxon>
        <taxon>Elongatibacter</taxon>
    </lineage>
</organism>
<feature type="signal peptide" evidence="1">
    <location>
        <begin position="1"/>
        <end position="17"/>
    </location>
</feature>
<keyword evidence="1" id="KW-0732">Signal</keyword>
<evidence type="ECO:0000313" key="2">
    <source>
        <dbReference type="EMBL" id="MEJ8566528.1"/>
    </source>
</evidence>
<gene>
    <name evidence="2" type="ORF">V3330_02715</name>
</gene>
<accession>A0AAW9R9V1</accession>
<feature type="chain" id="PRO_5044004419" description="Lipoprotein" evidence="1">
    <location>
        <begin position="18"/>
        <end position="107"/>
    </location>
</feature>